<evidence type="ECO:0000256" key="4">
    <source>
        <dbReference type="ARBA" id="ARBA00023136"/>
    </source>
</evidence>
<proteinExistence type="predicted"/>
<dbReference type="PANTHER" id="PTHR21041:SF9">
    <property type="entry name" value="DENDRITIC CELL-SPECIFIC TRANSMEMBRANE PROTEIN-LIKE DOMAIN-CONTAINING PROTEIN"/>
    <property type="match status" value="1"/>
</dbReference>
<evidence type="ECO:0000256" key="5">
    <source>
        <dbReference type="SAM" id="MobiDB-lite"/>
    </source>
</evidence>
<dbReference type="Proteomes" id="UP000005203">
    <property type="component" value="Linkage group LG13"/>
</dbReference>
<dbReference type="Pfam" id="PF26037">
    <property type="entry name" value="zf-RING_DCST1_C"/>
    <property type="match status" value="1"/>
</dbReference>
<feature type="compositionally biased region" description="Acidic residues" evidence="5">
    <location>
        <begin position="718"/>
        <end position="757"/>
    </location>
</feature>
<feature type="region of interest" description="Disordered" evidence="5">
    <location>
        <begin position="718"/>
        <end position="763"/>
    </location>
</feature>
<dbReference type="PANTHER" id="PTHR21041">
    <property type="entry name" value="DENDRITIC CELL-SPECIFIC TRANSMEMBRANE PROTEIN"/>
    <property type="match status" value="1"/>
</dbReference>
<evidence type="ECO:0000256" key="6">
    <source>
        <dbReference type="SAM" id="Phobius"/>
    </source>
</evidence>
<keyword evidence="3 6" id="KW-1133">Transmembrane helix</keyword>
<keyword evidence="4 6" id="KW-0472">Membrane</keyword>
<dbReference type="KEGG" id="ame:726434"/>
<evidence type="ECO:0000259" key="8">
    <source>
        <dbReference type="Pfam" id="PF26037"/>
    </source>
</evidence>
<dbReference type="EnsemblMetazoa" id="XM_026444792">
    <property type="protein sequence ID" value="XP_026300577"/>
    <property type="gene ID" value="LOC726434"/>
</dbReference>
<feature type="compositionally biased region" description="Basic residues" evidence="5">
    <location>
        <begin position="1196"/>
        <end position="1217"/>
    </location>
</feature>
<comment type="subcellular location">
    <subcellularLocation>
        <location evidence="1">Membrane</location>
        <topology evidence="1">Multi-pass membrane protein</topology>
    </subcellularLocation>
</comment>
<keyword evidence="10" id="KW-1185">Reference proteome</keyword>
<dbReference type="InterPro" id="IPR012858">
    <property type="entry name" value="DC_STAMP-like"/>
</dbReference>
<feature type="region of interest" description="Disordered" evidence="5">
    <location>
        <begin position="1026"/>
        <end position="1051"/>
    </location>
</feature>
<dbReference type="Pfam" id="PF07782">
    <property type="entry name" value="DC_STAMP"/>
    <property type="match status" value="1"/>
</dbReference>
<gene>
    <name evidence="11" type="primary">LOC726434</name>
</gene>
<dbReference type="InterPro" id="IPR058842">
    <property type="entry name" value="DCST1_C"/>
</dbReference>
<feature type="domain" description="Dendritic cell-specific transmembrane protein-like" evidence="7">
    <location>
        <begin position="327"/>
        <end position="516"/>
    </location>
</feature>
<feature type="domain" description="E3 ubiquitin-protein ligase DCST1-like C-terminal" evidence="8">
    <location>
        <begin position="572"/>
        <end position="617"/>
    </location>
</feature>
<name>A0A7M7SRI6_APIME</name>
<feature type="region of interest" description="Disordered" evidence="5">
    <location>
        <begin position="1175"/>
        <end position="1222"/>
    </location>
</feature>
<evidence type="ECO:0000313" key="9">
    <source>
        <dbReference type="EnsemblMetazoa" id="XP_026300577"/>
    </source>
</evidence>
<dbReference type="GeneID" id="726434"/>
<dbReference type="OrthoDB" id="6598372at2759"/>
<dbReference type="GO" id="GO:0016020">
    <property type="term" value="C:membrane"/>
    <property type="evidence" value="ECO:0007669"/>
    <property type="project" value="UniProtKB-SubCell"/>
</dbReference>
<feature type="compositionally biased region" description="Basic and acidic residues" evidence="5">
    <location>
        <begin position="1175"/>
        <end position="1195"/>
    </location>
</feature>
<evidence type="ECO:0000259" key="7">
    <source>
        <dbReference type="Pfam" id="PF07782"/>
    </source>
</evidence>
<sequence>MAFFQLILHANHLEKIRKAYEDEKLTSIDIWKSGEHRFTIKQRIRRRKLCCIVFLLLPQLFSRRGKQALMAYAFILALTGPVKNTLHNMGILSESLSCAQEQLKEAIKTVVDLAKQPFYALRDAISKVVKSVKVVVKKIKQTLIAIKRIVLSILRVISSVFQWLGSIINMCNKKLGTPFERCQNVFEGAVADCKAKLGPYLGLVCNITYIVSTLCYIVKPMDFICMLVSYISDAVVGVVRNKIKKFTMHMKAMFYVKVKFSHSFHFETNQTKTIKEVTTSIGKEIRSRTDKIFAIFDVLSFATTFFFFFIILKVLHYRYKWLTSERYDNRYITNDIRTIDLIRARQEKETVLPLNPREQRRFASLTSTKLIKPERVKLARSLIFLSMATMKLITFMAIDYSLYWILKMIQIYGRYQSKVERPSVITIHVAGDGYLAELYRSIIKSFTPHENEAEVDTLLCLPDPIPPNTDVYVQIVTIILLCWLITFFEPYGLRLRQVVMCQYYPDRAKQRAIWLYNHIIRSRVSFLKFARRQLRRKFGLSGDEVVEKMTLKEKLWAMCPFLNTLFPLKQTACLLCGAIERPEHEPHIKCPTPGCVGLYCTQCFADLQKLCTICRMPVEYGDLTDMSEEKDSELDEPLILPEPEEPEVEEEEIIEEEEIPIEEEIVEEEEIPVEEEIEIPEEEEIEIPEEEEIEMPEEEEIPEEEIEMIPEEEEMIPEEIEEEPPIEEEIEEEPPIEEPPVEDVSEYQEEEPPEEPPEIVKRKIPFKDVEAQRIRDDVTIQIFNQPFVKLSSSSSESLISPFVVRARRKVCAKIKKRPIDKDSDSSTSIADTESWTSEIVDEEEVIHIEVGDDDEELLPRDRRDKRKLGRINRIVNAVARIPWLGKGEKPCKGLQKKRPSLMNKIVSMLTRKESMPMQSYRRVRKIKDSTSSCSCDDENESLLKIEDRATGNIYFAKRRTKRSITEDDCDENFSEIVPYGRFATKQLPKHLESAVKDTCYFEEDETKNLRTRKCVRQMEDVKSELSREDVGISGRKPRTSGAYPRFSKGYPKKENTEITKRKSGISEEEFKISNKATRLEEPRISKEEGKISRKKPKIFEKSCKFLEVMKPLETMKPLKTLWSSKVKEKIDTDEETKHDDMEPIEMKVDKDLLPDKNRFAQTKFYKHDKEDKNGKLDIRNTEARKISKLPRELSRERKKYRERCKRHHRSRSRRRRSSCSEESILTDDEETYEYKSRLKKPCRYTCETPSRERRRIREWESYENIHFPYECECCPRNCRTHIYKRSGSEIPREFITTEPEATTRRSEMPMVKRYLPMYQTPELIEELKRHDRMKLIQEKEKRKHRSPFRCLDSSTSSRIETQRINPSLASERSFKVQSSIQQDDRYPYQESQTYKNVLSEFQRRIGCRESHKSGESIPLICLSEKADKSKRVKQLYPAKSRCERKSDLKKFTHKMSPRCKHKMHKANVRFEQVKSCDCSHDSEVLTETSSACSCAT</sequence>
<reference evidence="11" key="2">
    <citation type="submission" date="2025-04" db="UniProtKB">
        <authorList>
            <consortium name="RefSeq"/>
        </authorList>
    </citation>
    <scope>IDENTIFICATION</scope>
    <source>
        <strain evidence="11">DH4</strain>
        <tissue evidence="11">Whole body</tissue>
    </source>
</reference>
<reference evidence="9" key="1">
    <citation type="submission" date="2021-01" db="UniProtKB">
        <authorList>
            <consortium name="EnsemblMetazoa"/>
        </authorList>
    </citation>
    <scope>IDENTIFICATION</scope>
    <source>
        <strain evidence="9">DH4</strain>
    </source>
</reference>
<dbReference type="InterPro" id="IPR051856">
    <property type="entry name" value="CSR-E3_Ligase_Protein"/>
</dbReference>
<feature type="transmembrane region" description="Helical" evidence="6">
    <location>
        <begin position="382"/>
        <end position="406"/>
    </location>
</feature>
<evidence type="ECO:0000313" key="10">
    <source>
        <dbReference type="Proteomes" id="UP000005203"/>
    </source>
</evidence>
<accession>A0A8B8H976</accession>
<evidence type="ECO:0000256" key="3">
    <source>
        <dbReference type="ARBA" id="ARBA00022989"/>
    </source>
</evidence>
<accession>A0A7M7SRI6</accession>
<evidence type="ECO:0000313" key="11">
    <source>
        <dbReference type="RefSeq" id="XP_026300577.1"/>
    </source>
</evidence>
<dbReference type="RefSeq" id="XP_026300577.1">
    <property type="nucleotide sequence ID" value="XM_026444792.1"/>
</dbReference>
<protein>
    <submittedName>
        <fullName evidence="11">Uncharacterized protein LOC726434</fullName>
    </submittedName>
</protein>
<keyword evidence="2 6" id="KW-0812">Transmembrane</keyword>
<organism evidence="9">
    <name type="scientific">Apis mellifera</name>
    <name type="common">Honeybee</name>
    <dbReference type="NCBI Taxonomy" id="7460"/>
    <lineage>
        <taxon>Eukaryota</taxon>
        <taxon>Metazoa</taxon>
        <taxon>Ecdysozoa</taxon>
        <taxon>Arthropoda</taxon>
        <taxon>Hexapoda</taxon>
        <taxon>Insecta</taxon>
        <taxon>Pterygota</taxon>
        <taxon>Neoptera</taxon>
        <taxon>Endopterygota</taxon>
        <taxon>Hymenoptera</taxon>
        <taxon>Apocrita</taxon>
        <taxon>Aculeata</taxon>
        <taxon>Apoidea</taxon>
        <taxon>Anthophila</taxon>
        <taxon>Apidae</taxon>
        <taxon>Apis</taxon>
    </lineage>
</organism>
<feature type="transmembrane region" description="Helical" evidence="6">
    <location>
        <begin position="292"/>
        <end position="312"/>
    </location>
</feature>
<dbReference type="Pfam" id="PF26039">
    <property type="entry name" value="Dcst2"/>
    <property type="match status" value="1"/>
</dbReference>
<evidence type="ECO:0000256" key="1">
    <source>
        <dbReference type="ARBA" id="ARBA00004141"/>
    </source>
</evidence>
<evidence type="ECO:0000256" key="2">
    <source>
        <dbReference type="ARBA" id="ARBA00022692"/>
    </source>
</evidence>